<keyword evidence="7" id="KW-0665">Pyrimidine biosynthesis</keyword>
<dbReference type="CDD" id="cd01428">
    <property type="entry name" value="ADK"/>
    <property type="match status" value="1"/>
</dbReference>
<evidence type="ECO:0000313" key="8">
    <source>
        <dbReference type="EMBL" id="CAI6364248.1"/>
    </source>
</evidence>
<dbReference type="GO" id="GO:0006221">
    <property type="term" value="P:pyrimidine nucleotide biosynthetic process"/>
    <property type="evidence" value="ECO:0007669"/>
    <property type="project" value="UniProtKB-UniRule"/>
</dbReference>
<feature type="binding site" evidence="7">
    <location>
        <position position="96"/>
    </location>
    <ligand>
        <name>CMP</name>
        <dbReference type="ChEBI" id="CHEBI:60377"/>
    </ligand>
</feature>
<name>A0AAV0X8B7_9HEMI</name>
<dbReference type="GO" id="GO:0050145">
    <property type="term" value="F:nucleoside monophosphate kinase activity"/>
    <property type="evidence" value="ECO:0007669"/>
    <property type="project" value="UniProtKB-ARBA"/>
</dbReference>
<dbReference type="Proteomes" id="UP001160148">
    <property type="component" value="Unassembled WGS sequence"/>
</dbReference>
<dbReference type="Gene3D" id="3.40.50.300">
    <property type="entry name" value="P-loop containing nucleotide triphosphate hydrolases"/>
    <property type="match status" value="1"/>
</dbReference>
<evidence type="ECO:0000256" key="1">
    <source>
        <dbReference type="ARBA" id="ARBA00022490"/>
    </source>
</evidence>
<evidence type="ECO:0000313" key="9">
    <source>
        <dbReference type="Proteomes" id="UP001160148"/>
    </source>
</evidence>
<feature type="binding site" evidence="7">
    <location>
        <position position="148"/>
    </location>
    <ligand>
        <name>a ribonucleoside 5'-phosphate</name>
        <dbReference type="ChEBI" id="CHEBI:58043"/>
    </ligand>
</feature>
<dbReference type="EMBL" id="CARXXK010000003">
    <property type="protein sequence ID" value="CAI6364248.1"/>
    <property type="molecule type" value="Genomic_DNA"/>
</dbReference>
<proteinExistence type="inferred from homology"/>
<keyword evidence="1 7" id="KW-0963">Cytoplasm</keyword>
<dbReference type="InterPro" id="IPR000850">
    <property type="entry name" value="Adenylat/UMP-CMP_kin"/>
</dbReference>
<gene>
    <name evidence="8" type="ORF">MEUPH1_LOCUS19098</name>
</gene>
<dbReference type="InterPro" id="IPR006266">
    <property type="entry name" value="UMP_CMP_kinase"/>
</dbReference>
<sequence>MSKPQVVFVLGGPGAGKGTQCSNIVSKFGFVHLSAGDLLRAERSKPDSMFGELIDSHIKNGTIVPVEITCKLIQNAMEASAASRFLIDGFPRNKDNMIGWDTTIGDQVDLLFVLFLECSENVCIERCMKRGAAGSGRADDNLESLKKRIVTFVNDSMPIIEYFKEKNLVKRVEAEKNAEDVWSDIIELFKNI</sequence>
<comment type="cofactor">
    <cofactor evidence="7">
        <name>Mg(2+)</name>
        <dbReference type="ChEBI" id="CHEBI:18420"/>
    </cofactor>
    <text evidence="7">Binds 1 Mg(2+) ion per monomer.</text>
</comment>
<dbReference type="FunFam" id="3.40.50.300:FF:000315">
    <property type="entry name" value="Adenylate kinase 1"/>
    <property type="match status" value="1"/>
</dbReference>
<comment type="function">
    <text evidence="7">Catalyzes the phosphorylation of pyrimidine nucleoside monophosphates at the expense of ATP. Plays an important role in de novo pyrimidine nucleotide biosynthesis. Has preference for UMP and CMP as phosphate acceptors.</text>
</comment>
<dbReference type="NCBIfam" id="TIGR01359">
    <property type="entry name" value="UMP_CMP_kin_fam"/>
    <property type="match status" value="1"/>
</dbReference>
<feature type="region of interest" description="NMPbind" evidence="7">
    <location>
        <begin position="34"/>
        <end position="64"/>
    </location>
</feature>
<evidence type="ECO:0000256" key="6">
    <source>
        <dbReference type="ARBA" id="ARBA00048116"/>
    </source>
</evidence>
<keyword evidence="9" id="KW-1185">Reference proteome</keyword>
<protein>
    <recommendedName>
        <fullName evidence="7">UMP-CMP kinase</fullName>
        <ecNumber evidence="7">2.7.4.14</ecNumber>
    </recommendedName>
    <alternativeName>
        <fullName evidence="7">Deoxycytidylate kinase</fullName>
        <shortName evidence="7">CK</shortName>
        <shortName evidence="7">dCMP kinase</shortName>
    </alternativeName>
    <alternativeName>
        <fullName evidence="7">Uridine monophosphate/cytidine monophosphate kinase</fullName>
        <shortName evidence="7">UMP/CMP kinase</shortName>
        <shortName evidence="7">UMP/CMPK</shortName>
    </alternativeName>
</protein>
<comment type="subunit">
    <text evidence="7">Monomer.</text>
</comment>
<reference evidence="8 9" key="1">
    <citation type="submission" date="2023-01" db="EMBL/GenBank/DDBJ databases">
        <authorList>
            <person name="Whitehead M."/>
        </authorList>
    </citation>
    <scope>NUCLEOTIDE SEQUENCE [LARGE SCALE GENOMIC DNA]</scope>
</reference>
<comment type="similarity">
    <text evidence="7">Belongs to the adenylate kinase family. UMP-CMP kinase subfamily.</text>
</comment>
<evidence type="ECO:0000256" key="4">
    <source>
        <dbReference type="ARBA" id="ARBA00022777"/>
    </source>
</evidence>
<comment type="catalytic activity">
    <reaction evidence="7">
        <text>dCMP + ATP = dCDP + ADP</text>
        <dbReference type="Rhea" id="RHEA:25094"/>
        <dbReference type="ChEBI" id="CHEBI:30616"/>
        <dbReference type="ChEBI" id="CHEBI:57566"/>
        <dbReference type="ChEBI" id="CHEBI:58593"/>
        <dbReference type="ChEBI" id="CHEBI:456216"/>
        <dbReference type="EC" id="2.7.4.14"/>
    </reaction>
</comment>
<comment type="caution">
    <text evidence="7">Lacks conserved residue(s) required for the propagation of feature annotation.</text>
</comment>
<keyword evidence="7" id="KW-0539">Nucleus</keyword>
<feature type="binding site" evidence="7">
    <location>
        <begin position="89"/>
        <end position="92"/>
    </location>
    <ligand>
        <name>a ribonucleoside 5'-phosphate</name>
        <dbReference type="ChEBI" id="CHEBI:58043"/>
    </ligand>
</feature>
<comment type="catalytic activity">
    <reaction evidence="7">
        <text>CMP + ATP = CDP + ADP</text>
        <dbReference type="Rhea" id="RHEA:11600"/>
        <dbReference type="ChEBI" id="CHEBI:30616"/>
        <dbReference type="ChEBI" id="CHEBI:58069"/>
        <dbReference type="ChEBI" id="CHEBI:60377"/>
        <dbReference type="ChEBI" id="CHEBI:456216"/>
        <dbReference type="EC" id="2.7.4.14"/>
    </reaction>
</comment>
<evidence type="ECO:0000256" key="3">
    <source>
        <dbReference type="ARBA" id="ARBA00022741"/>
    </source>
</evidence>
<keyword evidence="5 7" id="KW-0067">ATP-binding</keyword>
<comment type="caution">
    <text evidence="8">The sequence shown here is derived from an EMBL/GenBank/DDBJ whole genome shotgun (WGS) entry which is preliminary data.</text>
</comment>
<dbReference type="HAMAP" id="MF_03172">
    <property type="entry name" value="Adenylate_kinase_UMP_CMP_kin"/>
    <property type="match status" value="1"/>
</dbReference>
<dbReference type="InterPro" id="IPR027417">
    <property type="entry name" value="P-loop_NTPase"/>
</dbReference>
<feature type="binding site" evidence="7">
    <location>
        <position position="137"/>
    </location>
    <ligand>
        <name>a ribonucleoside 5'-phosphate</name>
        <dbReference type="ChEBI" id="CHEBI:58043"/>
    </ligand>
</feature>
<feature type="binding site" evidence="7">
    <location>
        <position position="130"/>
    </location>
    <ligand>
        <name>ATP</name>
        <dbReference type="ChEBI" id="CHEBI:30616"/>
    </ligand>
</feature>
<dbReference type="PANTHER" id="PTHR23359">
    <property type="entry name" value="NUCLEOTIDE KINASE"/>
    <property type="match status" value="1"/>
</dbReference>
<organism evidence="8 9">
    <name type="scientific">Macrosiphum euphorbiae</name>
    <name type="common">potato aphid</name>
    <dbReference type="NCBI Taxonomy" id="13131"/>
    <lineage>
        <taxon>Eukaryota</taxon>
        <taxon>Metazoa</taxon>
        <taxon>Ecdysozoa</taxon>
        <taxon>Arthropoda</taxon>
        <taxon>Hexapoda</taxon>
        <taxon>Insecta</taxon>
        <taxon>Pterygota</taxon>
        <taxon>Neoptera</taxon>
        <taxon>Paraneoptera</taxon>
        <taxon>Hemiptera</taxon>
        <taxon>Sternorrhyncha</taxon>
        <taxon>Aphidomorpha</taxon>
        <taxon>Aphidoidea</taxon>
        <taxon>Aphididae</taxon>
        <taxon>Macrosiphini</taxon>
        <taxon>Macrosiphum</taxon>
    </lineage>
</organism>
<evidence type="ECO:0000256" key="7">
    <source>
        <dbReference type="HAMAP-Rule" id="MF_03172"/>
    </source>
</evidence>
<feature type="binding site" evidence="7">
    <location>
        <position position="176"/>
    </location>
    <ligand>
        <name>ATP</name>
        <dbReference type="ChEBI" id="CHEBI:30616"/>
    </ligand>
</feature>
<feature type="binding site" evidence="7">
    <location>
        <position position="40"/>
    </location>
    <ligand>
        <name>a ribonucleoside 5'-phosphate</name>
        <dbReference type="ChEBI" id="CHEBI:58043"/>
    </ligand>
</feature>
<evidence type="ECO:0000256" key="5">
    <source>
        <dbReference type="ARBA" id="ARBA00022840"/>
    </source>
</evidence>
<dbReference type="EC" id="2.7.4.14" evidence="7"/>
<dbReference type="GO" id="GO:0005634">
    <property type="term" value="C:nucleus"/>
    <property type="evidence" value="ECO:0007669"/>
    <property type="project" value="UniProtKB-SubCell"/>
</dbReference>
<comment type="catalytic activity">
    <reaction evidence="6 7">
        <text>UMP + ATP = UDP + ADP</text>
        <dbReference type="Rhea" id="RHEA:24400"/>
        <dbReference type="ChEBI" id="CHEBI:30616"/>
        <dbReference type="ChEBI" id="CHEBI:57865"/>
        <dbReference type="ChEBI" id="CHEBI:58223"/>
        <dbReference type="ChEBI" id="CHEBI:456216"/>
        <dbReference type="EC" id="2.7.4.14"/>
    </reaction>
</comment>
<dbReference type="HAMAP" id="MF_00235">
    <property type="entry name" value="Adenylate_kinase_Adk"/>
    <property type="match status" value="1"/>
</dbReference>
<keyword evidence="2 7" id="KW-0808">Transferase</keyword>
<accession>A0AAV0X8B7</accession>
<dbReference type="Pfam" id="PF00406">
    <property type="entry name" value="ADK"/>
    <property type="match status" value="1"/>
</dbReference>
<keyword evidence="3 7" id="KW-0547">Nucleotide-binding</keyword>
<dbReference type="GO" id="GO:0005524">
    <property type="term" value="F:ATP binding"/>
    <property type="evidence" value="ECO:0007669"/>
    <property type="project" value="UniProtKB-KW"/>
</dbReference>
<keyword evidence="4 7" id="KW-0418">Kinase</keyword>
<dbReference type="AlphaFoldDB" id="A0AAV0X8B7"/>
<feature type="binding site" evidence="7">
    <location>
        <begin position="62"/>
        <end position="64"/>
    </location>
    <ligand>
        <name>a ribonucleoside 5'-phosphate</name>
        <dbReference type="ChEBI" id="CHEBI:58043"/>
    </ligand>
</feature>
<evidence type="ECO:0000256" key="2">
    <source>
        <dbReference type="ARBA" id="ARBA00022679"/>
    </source>
</evidence>
<dbReference type="SUPFAM" id="SSF52540">
    <property type="entry name" value="P-loop containing nucleoside triphosphate hydrolases"/>
    <property type="match status" value="1"/>
</dbReference>
<feature type="binding site" evidence="7">
    <location>
        <begin position="14"/>
        <end position="19"/>
    </location>
    <ligand>
        <name>ATP</name>
        <dbReference type="ChEBI" id="CHEBI:30616"/>
    </ligand>
</feature>
<dbReference type="GO" id="GO:0005737">
    <property type="term" value="C:cytoplasm"/>
    <property type="evidence" value="ECO:0007669"/>
    <property type="project" value="UniProtKB-SubCell"/>
</dbReference>
<dbReference type="PRINTS" id="PR00094">
    <property type="entry name" value="ADENYLTKNASE"/>
</dbReference>
<comment type="subcellular location">
    <subcellularLocation>
        <location evidence="7">Cytoplasm</location>
    </subcellularLocation>
    <subcellularLocation>
        <location evidence="7">Nucleus</location>
    </subcellularLocation>
</comment>
<dbReference type="GO" id="GO:0006207">
    <property type="term" value="P:'de novo' pyrimidine nucleobase biosynthetic process"/>
    <property type="evidence" value="ECO:0007669"/>
    <property type="project" value="InterPro"/>
</dbReference>
<comment type="domain">
    <text evidence="7">Consists of three domains, a large central CORE domain and two small peripheral domains, NMPbind and LID, which undergo movements during catalysis. The LID domain closes over the site of phosphoryl transfer upon ATP binding. Assembling and dissambling the active center during each catalytic cycle provides an effective means to prevent ATP hydrolysis.</text>
</comment>